<name>A0ABT6XL35_9GAMM</name>
<accession>A0ABT6XL35</accession>
<evidence type="ECO:0000313" key="1">
    <source>
        <dbReference type="EMBL" id="MDI9240751.1"/>
    </source>
</evidence>
<dbReference type="EMBL" id="JASGBI010000002">
    <property type="protein sequence ID" value="MDI9240751.1"/>
    <property type="molecule type" value="Genomic_DNA"/>
</dbReference>
<reference evidence="1 2" key="1">
    <citation type="submission" date="2023-05" db="EMBL/GenBank/DDBJ databases">
        <title>Lysobacter sp. strain LF1 Genome sequencing and assembly.</title>
        <authorList>
            <person name="Jung Y."/>
        </authorList>
    </citation>
    <scope>NUCLEOTIDE SEQUENCE [LARGE SCALE GENOMIC DNA]</scope>
    <source>
        <strain evidence="1 2">LF1</strain>
    </source>
</reference>
<proteinExistence type="predicted"/>
<dbReference type="Proteomes" id="UP001321580">
    <property type="component" value="Unassembled WGS sequence"/>
</dbReference>
<dbReference type="RefSeq" id="WP_283214232.1">
    <property type="nucleotide sequence ID" value="NZ_JASGBI010000002.1"/>
</dbReference>
<sequence length="137" mass="14417">MKAKAIAVIALVVLLLVAAVTLYRSGGSEPRAEVRELKTQAKAVAASVEISRTTAEKVEVQGAETRQQTAAAQEKIHARIANVPRPARPASADVPGDLDGGADPVVLHLAREAHHRAICATCRVQRTSDCPPPSDCP</sequence>
<evidence type="ECO:0008006" key="3">
    <source>
        <dbReference type="Google" id="ProtNLM"/>
    </source>
</evidence>
<organism evidence="1 2">
    <name type="scientific">Lysobacter stagni</name>
    <dbReference type="NCBI Taxonomy" id="3045172"/>
    <lineage>
        <taxon>Bacteria</taxon>
        <taxon>Pseudomonadati</taxon>
        <taxon>Pseudomonadota</taxon>
        <taxon>Gammaproteobacteria</taxon>
        <taxon>Lysobacterales</taxon>
        <taxon>Lysobacteraceae</taxon>
        <taxon>Lysobacter</taxon>
    </lineage>
</organism>
<gene>
    <name evidence="1" type="ORF">QLQ15_17750</name>
</gene>
<comment type="caution">
    <text evidence="1">The sequence shown here is derived from an EMBL/GenBank/DDBJ whole genome shotgun (WGS) entry which is preliminary data.</text>
</comment>
<evidence type="ECO:0000313" key="2">
    <source>
        <dbReference type="Proteomes" id="UP001321580"/>
    </source>
</evidence>
<keyword evidence="2" id="KW-1185">Reference proteome</keyword>
<protein>
    <recommendedName>
        <fullName evidence="3">DUF2570 domain-containing protein</fullName>
    </recommendedName>
</protein>